<sequence>MLMIFLHSVYGFQPVFITAPSIREQPFLGMWNIAFGLKLNWALRKVYS</sequence>
<evidence type="ECO:0000313" key="1">
    <source>
        <dbReference type="EMBL" id="PIO29148.1"/>
    </source>
</evidence>
<gene>
    <name evidence="1" type="ORF">AB205_0140750</name>
</gene>
<dbReference type="EMBL" id="KV936778">
    <property type="protein sequence ID" value="PIO29148.1"/>
    <property type="molecule type" value="Genomic_DNA"/>
</dbReference>
<proteinExistence type="predicted"/>
<accession>A0A2G9RMM4</accession>
<protein>
    <submittedName>
        <fullName evidence="1">Uncharacterized protein</fullName>
    </submittedName>
</protein>
<reference evidence="1" key="1">
    <citation type="submission" date="2017-08" db="EMBL/GenBank/DDBJ databases">
        <title>Assembly of the North American Bullfrog Genome.</title>
        <authorList>
            <person name="Warren R.L."/>
            <person name="Vandervalk B.P."/>
            <person name="Kucuk E."/>
            <person name="Birol I."/>
            <person name="Helbing C."/>
            <person name="Pandoh P."/>
            <person name="Behsaz B."/>
            <person name="Mohamadi H."/>
            <person name="Chu J."/>
            <person name="Jackman S."/>
            <person name="Hammond S.A."/>
            <person name="Veldhoen N."/>
            <person name="Kirk H."/>
            <person name="Zhao Y."/>
            <person name="Coope R."/>
            <person name="Pleasance S."/>
            <person name="Moore R."/>
            <person name="Holt R."/>
        </authorList>
    </citation>
    <scope>NUCLEOTIDE SEQUENCE</scope>
    <source>
        <strain evidence="1">Bruno</strain>
        <tissue evidence="1">Liver</tissue>
    </source>
</reference>
<dbReference type="AlphaFoldDB" id="A0A2G9RMM4"/>
<name>A0A2G9RMM4_AQUCT</name>
<organism evidence="1">
    <name type="scientific">Aquarana catesbeiana</name>
    <name type="common">American bullfrog</name>
    <name type="synonym">Rana catesbeiana</name>
    <dbReference type="NCBI Taxonomy" id="8400"/>
    <lineage>
        <taxon>Eukaryota</taxon>
        <taxon>Metazoa</taxon>
        <taxon>Chordata</taxon>
        <taxon>Craniata</taxon>
        <taxon>Vertebrata</taxon>
        <taxon>Euteleostomi</taxon>
        <taxon>Amphibia</taxon>
        <taxon>Batrachia</taxon>
        <taxon>Anura</taxon>
        <taxon>Neobatrachia</taxon>
        <taxon>Ranoidea</taxon>
        <taxon>Ranidae</taxon>
        <taxon>Aquarana</taxon>
    </lineage>
</organism>